<proteinExistence type="predicted"/>
<organism evidence="1 2">
    <name type="scientific">Entomortierella chlamydospora</name>
    <dbReference type="NCBI Taxonomy" id="101097"/>
    <lineage>
        <taxon>Eukaryota</taxon>
        <taxon>Fungi</taxon>
        <taxon>Fungi incertae sedis</taxon>
        <taxon>Mucoromycota</taxon>
        <taxon>Mortierellomycotina</taxon>
        <taxon>Mortierellomycetes</taxon>
        <taxon>Mortierellales</taxon>
        <taxon>Mortierellaceae</taxon>
        <taxon>Entomortierella</taxon>
    </lineage>
</organism>
<name>A0A9P6SQL5_9FUNG</name>
<dbReference type="AlphaFoldDB" id="A0A9P6SQL5"/>
<dbReference type="EMBL" id="JAAAID010004891">
    <property type="protein sequence ID" value="KAF9991970.1"/>
    <property type="molecule type" value="Genomic_DNA"/>
</dbReference>
<accession>A0A9P6SQL5</accession>
<evidence type="ECO:0000313" key="1">
    <source>
        <dbReference type="EMBL" id="KAF9991970.1"/>
    </source>
</evidence>
<evidence type="ECO:0000313" key="2">
    <source>
        <dbReference type="Proteomes" id="UP000703661"/>
    </source>
</evidence>
<feature type="non-terminal residue" evidence="1">
    <location>
        <position position="1"/>
    </location>
</feature>
<comment type="caution">
    <text evidence="1">The sequence shown here is derived from an EMBL/GenBank/DDBJ whole genome shotgun (WGS) entry which is preliminary data.</text>
</comment>
<dbReference type="Proteomes" id="UP000703661">
    <property type="component" value="Unassembled WGS sequence"/>
</dbReference>
<protein>
    <submittedName>
        <fullName evidence="1">Uncharacterized protein</fullName>
    </submittedName>
</protein>
<reference evidence="1" key="1">
    <citation type="journal article" date="2020" name="Fungal Divers.">
        <title>Resolving the Mortierellaceae phylogeny through synthesis of multi-gene phylogenetics and phylogenomics.</title>
        <authorList>
            <person name="Vandepol N."/>
            <person name="Liber J."/>
            <person name="Desiro A."/>
            <person name="Na H."/>
            <person name="Kennedy M."/>
            <person name="Barry K."/>
            <person name="Grigoriev I.V."/>
            <person name="Miller A.N."/>
            <person name="O'Donnell K."/>
            <person name="Stajich J.E."/>
            <person name="Bonito G."/>
        </authorList>
    </citation>
    <scope>NUCLEOTIDE SEQUENCE</scope>
    <source>
        <strain evidence="1">NRRL 2769</strain>
    </source>
</reference>
<sequence>DEVEIEGEMNNITVKVYAADTTETAIQAYSPLAKTIRTLQLEYSGAKKCKMVVTVTRGCGCSTYRW</sequence>
<gene>
    <name evidence="1" type="ORF">BGZ80_008780</name>
</gene>
<keyword evidence="2" id="KW-1185">Reference proteome</keyword>